<protein>
    <submittedName>
        <fullName evidence="3">Asp23/Gls24 family envelope stress response protein</fullName>
    </submittedName>
</protein>
<evidence type="ECO:0000313" key="3">
    <source>
        <dbReference type="EMBL" id="NNH23634.1"/>
    </source>
</evidence>
<evidence type="ECO:0000256" key="2">
    <source>
        <dbReference type="SAM" id="MobiDB-lite"/>
    </source>
</evidence>
<keyword evidence="4" id="KW-1185">Reference proteome</keyword>
<organism evidence="3 4">
    <name type="scientific">Pseudokineococcus marinus</name>
    <dbReference type="NCBI Taxonomy" id="351215"/>
    <lineage>
        <taxon>Bacteria</taxon>
        <taxon>Bacillati</taxon>
        <taxon>Actinomycetota</taxon>
        <taxon>Actinomycetes</taxon>
        <taxon>Kineosporiales</taxon>
        <taxon>Kineosporiaceae</taxon>
        <taxon>Pseudokineococcus</taxon>
    </lineage>
</organism>
<evidence type="ECO:0000256" key="1">
    <source>
        <dbReference type="ARBA" id="ARBA00005721"/>
    </source>
</evidence>
<dbReference type="Pfam" id="PF03780">
    <property type="entry name" value="Asp23"/>
    <property type="match status" value="1"/>
</dbReference>
<dbReference type="InterPro" id="IPR005531">
    <property type="entry name" value="Asp23"/>
</dbReference>
<reference evidence="3 4" key="1">
    <citation type="submission" date="2020-05" db="EMBL/GenBank/DDBJ databases">
        <title>MicrobeNet Type strains.</title>
        <authorList>
            <person name="Nicholson A.C."/>
        </authorList>
    </citation>
    <scope>NUCLEOTIDE SEQUENCE [LARGE SCALE GENOMIC DNA]</scope>
    <source>
        <strain evidence="3 4">JCM 14547</strain>
    </source>
</reference>
<accession>A0A849BT51</accession>
<evidence type="ECO:0000313" key="4">
    <source>
        <dbReference type="Proteomes" id="UP000555552"/>
    </source>
</evidence>
<comment type="similarity">
    <text evidence="1">Belongs to the asp23 family.</text>
</comment>
<dbReference type="Proteomes" id="UP000555552">
    <property type="component" value="Unassembled WGS sequence"/>
</dbReference>
<comment type="caution">
    <text evidence="3">The sequence shown here is derived from an EMBL/GenBank/DDBJ whole genome shotgun (WGS) entry which is preliminary data.</text>
</comment>
<dbReference type="AlphaFoldDB" id="A0A849BT51"/>
<proteinExistence type="inferred from homology"/>
<dbReference type="RefSeq" id="WP_171203441.1">
    <property type="nucleotide sequence ID" value="NZ_BAAANP010000007.1"/>
</dbReference>
<dbReference type="EMBL" id="JABEMA010000172">
    <property type="protein sequence ID" value="NNH23634.1"/>
    <property type="molecule type" value="Genomic_DNA"/>
</dbReference>
<feature type="region of interest" description="Disordered" evidence="2">
    <location>
        <begin position="1"/>
        <end position="50"/>
    </location>
</feature>
<sequence length="221" mass="22698">MSEHDPAAGGRAGGGPGADVEPDLDRDAQPCGTPTDALLDVASGEPAPPDLADHAGTCVHCRAVLSRAEELWEPVRQMARQEEPPPPDLVASVMAAVRRLGREPLHLVLPDERGTTRVSAAVIARIAEEAARRAVGVAAVLARDTRAELVGEPEGGAEGGAGAVGVADRLVVVALAVVTDLSRPIPAVADDVRARVARELVGLTGRGGAQVDIYVHDVVVA</sequence>
<name>A0A849BT51_9ACTN</name>
<gene>
    <name evidence="3" type="ORF">HLB09_11150</name>
</gene>